<dbReference type="OrthoDB" id="195736at2759"/>
<protein>
    <submittedName>
        <fullName evidence="1 3">Uncharacterized protein</fullName>
    </submittedName>
</protein>
<dbReference type="Gene3D" id="1.25.10.10">
    <property type="entry name" value="Leucine-rich Repeat Variant"/>
    <property type="match status" value="1"/>
</dbReference>
<sequence>MNKQFLFSRGAIPTLYRVLISSCSIPANTPNQQQRVEDIQVEAQRAVLQQQYAADFLLQKLTEMRPSILKQTLQILNKAALQDTNLPLFRDVRLRVAPDCETNFVERIILILKNDCAIQCYMNCAMLLFLLSMAYQKVAMDQLGNFGT</sequence>
<dbReference type="InterPro" id="IPR011989">
    <property type="entry name" value="ARM-like"/>
</dbReference>
<name>A0A183DRK9_9BILA</name>
<accession>A0A183DRK9</accession>
<evidence type="ECO:0000313" key="3">
    <source>
        <dbReference type="WBParaSite" id="GPUH_0001136301-mRNA-1"/>
    </source>
</evidence>
<reference evidence="1 2" key="2">
    <citation type="submission" date="2018-11" db="EMBL/GenBank/DDBJ databases">
        <authorList>
            <consortium name="Pathogen Informatics"/>
        </authorList>
    </citation>
    <scope>NUCLEOTIDE SEQUENCE [LARGE SCALE GENOMIC DNA]</scope>
</reference>
<dbReference type="WBParaSite" id="GPUH_0001136301-mRNA-1">
    <property type="protein sequence ID" value="GPUH_0001136301-mRNA-1"/>
    <property type="gene ID" value="GPUH_0001136301"/>
</dbReference>
<gene>
    <name evidence="1" type="ORF">GPUH_LOCUS11350</name>
</gene>
<reference evidence="3" key="1">
    <citation type="submission" date="2016-06" db="UniProtKB">
        <authorList>
            <consortium name="WormBaseParasite"/>
        </authorList>
    </citation>
    <scope>IDENTIFICATION</scope>
</reference>
<dbReference type="AlphaFoldDB" id="A0A183DRK9"/>
<organism evidence="3">
    <name type="scientific">Gongylonema pulchrum</name>
    <dbReference type="NCBI Taxonomy" id="637853"/>
    <lineage>
        <taxon>Eukaryota</taxon>
        <taxon>Metazoa</taxon>
        <taxon>Ecdysozoa</taxon>
        <taxon>Nematoda</taxon>
        <taxon>Chromadorea</taxon>
        <taxon>Rhabditida</taxon>
        <taxon>Spirurina</taxon>
        <taxon>Spiruromorpha</taxon>
        <taxon>Spiruroidea</taxon>
        <taxon>Gongylonematidae</taxon>
        <taxon>Gongylonema</taxon>
    </lineage>
</organism>
<dbReference type="EMBL" id="UYRT01078502">
    <property type="protein sequence ID" value="VDN18662.1"/>
    <property type="molecule type" value="Genomic_DNA"/>
</dbReference>
<dbReference type="Proteomes" id="UP000271098">
    <property type="component" value="Unassembled WGS sequence"/>
</dbReference>
<evidence type="ECO:0000313" key="1">
    <source>
        <dbReference type="EMBL" id="VDN18662.1"/>
    </source>
</evidence>
<evidence type="ECO:0000313" key="2">
    <source>
        <dbReference type="Proteomes" id="UP000271098"/>
    </source>
</evidence>
<proteinExistence type="predicted"/>
<keyword evidence="2" id="KW-1185">Reference proteome</keyword>